<feature type="transmembrane region" description="Helical" evidence="7">
    <location>
        <begin position="226"/>
        <end position="249"/>
    </location>
</feature>
<keyword evidence="6 7" id="KW-0472">Membrane</keyword>
<dbReference type="SUPFAM" id="SSF56112">
    <property type="entry name" value="Protein kinase-like (PK-like)"/>
    <property type="match status" value="1"/>
</dbReference>
<dbReference type="InterPro" id="IPR001611">
    <property type="entry name" value="Leu-rich_rpt"/>
</dbReference>
<evidence type="ECO:0000313" key="10">
    <source>
        <dbReference type="EMBL" id="KAK8568358.1"/>
    </source>
</evidence>
<keyword evidence="4" id="KW-0677">Repeat</keyword>
<dbReference type="Gene3D" id="3.30.200.20">
    <property type="entry name" value="Phosphorylase Kinase, domain 1"/>
    <property type="match status" value="1"/>
</dbReference>
<dbReference type="PANTHER" id="PTHR48007:SF43">
    <property type="entry name" value="POLLEN RECEPTOR-LIKE KINASE 4"/>
    <property type="match status" value="1"/>
</dbReference>
<keyword evidence="2" id="KW-0433">Leucine-rich repeat</keyword>
<comment type="caution">
    <text evidence="10">The sequence shown here is derived from an EMBL/GenBank/DDBJ whole genome shotgun (WGS) entry which is preliminary data.</text>
</comment>
<keyword evidence="3 7" id="KW-0812">Transmembrane</keyword>
<organism evidence="10 11">
    <name type="scientific">Hibiscus sabdariffa</name>
    <name type="common">roselle</name>
    <dbReference type="NCBI Taxonomy" id="183260"/>
    <lineage>
        <taxon>Eukaryota</taxon>
        <taxon>Viridiplantae</taxon>
        <taxon>Streptophyta</taxon>
        <taxon>Embryophyta</taxon>
        <taxon>Tracheophyta</taxon>
        <taxon>Spermatophyta</taxon>
        <taxon>Magnoliopsida</taxon>
        <taxon>eudicotyledons</taxon>
        <taxon>Gunneridae</taxon>
        <taxon>Pentapetalae</taxon>
        <taxon>rosids</taxon>
        <taxon>malvids</taxon>
        <taxon>Malvales</taxon>
        <taxon>Malvaceae</taxon>
        <taxon>Malvoideae</taxon>
        <taxon>Hibiscus</taxon>
    </lineage>
</organism>
<dbReference type="InterPro" id="IPR046959">
    <property type="entry name" value="PRK1-6/SRF4-like"/>
</dbReference>
<dbReference type="InterPro" id="IPR011009">
    <property type="entry name" value="Kinase-like_dom_sf"/>
</dbReference>
<evidence type="ECO:0000256" key="4">
    <source>
        <dbReference type="ARBA" id="ARBA00022737"/>
    </source>
</evidence>
<dbReference type="Gene3D" id="1.10.510.10">
    <property type="entry name" value="Transferase(Phosphotransferase) domain 1"/>
    <property type="match status" value="1"/>
</dbReference>
<dbReference type="InterPro" id="IPR032675">
    <property type="entry name" value="LRR_dom_sf"/>
</dbReference>
<evidence type="ECO:0000313" key="11">
    <source>
        <dbReference type="Proteomes" id="UP001472677"/>
    </source>
</evidence>
<dbReference type="SUPFAM" id="SSF52058">
    <property type="entry name" value="L domain-like"/>
    <property type="match status" value="1"/>
</dbReference>
<dbReference type="InterPro" id="IPR001245">
    <property type="entry name" value="Ser-Thr/Tyr_kinase_cat_dom"/>
</dbReference>
<feature type="signal peptide" evidence="8">
    <location>
        <begin position="1"/>
        <end position="24"/>
    </location>
</feature>
<keyword evidence="5 7" id="KW-1133">Transmembrane helix</keyword>
<dbReference type="Pfam" id="PF07714">
    <property type="entry name" value="PK_Tyr_Ser-Thr"/>
    <property type="match status" value="1"/>
</dbReference>
<dbReference type="InterPro" id="IPR000719">
    <property type="entry name" value="Prot_kinase_dom"/>
</dbReference>
<sequence length="618" mass="68876">MGSLLFPEYLLFATLFSLYTNSIAQYEHERAALYALKHTFNDPFVNDNWNGLQCYENTSFWYGIQCINGRVTAILLESSGLSGQPSTGSLSVLSELISLSFKNNSLSGNIMDFSSNLKLKHIDLSENVFDGPIPRSLLEIESLESLQLQENNLSGTIPEFNQESLTLFNVSNNHLSGPIPGTRTLRSFGFASYFNNGSDMCDSSSSGSCHFSDTNSRGREFKGKSIATIGMVFVVIGLVTVILLLVLYCKKSRRIEDLMKRYPFEEKDDGADLKLDEYDPDGGEKKLVFVADEACRFDLNDLLRASAAGLGKGVCGHAYKATMEDGQAVVVKHLRELKPFCTEEFTKLVRSIADQKHPNLLPLMAYYYSQDEKLFVYRCVRNGNLFNRLHGGRGSRERILFSWSSRLTVAGSVARALEYLHLNSNPSQNAVPHGNLKSSNVLLDDNDTILVSDHGLTSFLTLPMAAQHMVSYKSPEYQSSKRVSRKSDVWSYGCLLLELLTGRVWVHSAPPGINGVDLVKWVQRAVREEWVAEIFDKELSVEKKAGLEIMKLFEIALRCCGESPEKRPEMTEIVREIDDIKGGGFSGVQLSTDESFSTHASTLIVVGGIGTRKSVRFR</sequence>
<dbReference type="PROSITE" id="PS50011">
    <property type="entry name" value="PROTEIN_KINASE_DOM"/>
    <property type="match status" value="1"/>
</dbReference>
<evidence type="ECO:0000256" key="1">
    <source>
        <dbReference type="ARBA" id="ARBA00004370"/>
    </source>
</evidence>
<keyword evidence="8" id="KW-0732">Signal</keyword>
<dbReference type="Pfam" id="PF00560">
    <property type="entry name" value="LRR_1"/>
    <property type="match status" value="1"/>
</dbReference>
<accession>A0ABR2F068</accession>
<evidence type="ECO:0000259" key="9">
    <source>
        <dbReference type="PROSITE" id="PS50011"/>
    </source>
</evidence>
<feature type="domain" description="Protein kinase" evidence="9">
    <location>
        <begin position="304"/>
        <end position="580"/>
    </location>
</feature>
<evidence type="ECO:0000256" key="7">
    <source>
        <dbReference type="SAM" id="Phobius"/>
    </source>
</evidence>
<evidence type="ECO:0000256" key="3">
    <source>
        <dbReference type="ARBA" id="ARBA00022692"/>
    </source>
</evidence>
<gene>
    <name evidence="10" type="ORF">V6N12_006912</name>
</gene>
<comment type="subcellular location">
    <subcellularLocation>
        <location evidence="1">Membrane</location>
    </subcellularLocation>
</comment>
<name>A0ABR2F068_9ROSI</name>
<dbReference type="Proteomes" id="UP001472677">
    <property type="component" value="Unassembled WGS sequence"/>
</dbReference>
<evidence type="ECO:0000256" key="5">
    <source>
        <dbReference type="ARBA" id="ARBA00022989"/>
    </source>
</evidence>
<dbReference type="EMBL" id="JBBPBM010000009">
    <property type="protein sequence ID" value="KAK8568358.1"/>
    <property type="molecule type" value="Genomic_DNA"/>
</dbReference>
<evidence type="ECO:0000256" key="8">
    <source>
        <dbReference type="SAM" id="SignalP"/>
    </source>
</evidence>
<dbReference type="Gene3D" id="3.80.10.10">
    <property type="entry name" value="Ribonuclease Inhibitor"/>
    <property type="match status" value="1"/>
</dbReference>
<reference evidence="10 11" key="1">
    <citation type="journal article" date="2024" name="G3 (Bethesda)">
        <title>Genome assembly of Hibiscus sabdariffa L. provides insights into metabolisms of medicinal natural products.</title>
        <authorList>
            <person name="Kim T."/>
        </authorList>
    </citation>
    <scope>NUCLEOTIDE SEQUENCE [LARGE SCALE GENOMIC DNA]</scope>
    <source>
        <strain evidence="10">TK-2024</strain>
        <tissue evidence="10">Old leaves</tissue>
    </source>
</reference>
<protein>
    <recommendedName>
        <fullName evidence="9">Protein kinase domain-containing protein</fullName>
    </recommendedName>
</protein>
<dbReference type="PANTHER" id="PTHR48007">
    <property type="entry name" value="LEUCINE-RICH REPEAT RECEPTOR-LIKE PROTEIN KINASE PXC1"/>
    <property type="match status" value="1"/>
</dbReference>
<proteinExistence type="predicted"/>
<evidence type="ECO:0000256" key="6">
    <source>
        <dbReference type="ARBA" id="ARBA00023136"/>
    </source>
</evidence>
<keyword evidence="11" id="KW-1185">Reference proteome</keyword>
<evidence type="ECO:0000256" key="2">
    <source>
        <dbReference type="ARBA" id="ARBA00022614"/>
    </source>
</evidence>
<feature type="chain" id="PRO_5047089578" description="Protein kinase domain-containing protein" evidence="8">
    <location>
        <begin position="25"/>
        <end position="618"/>
    </location>
</feature>